<protein>
    <submittedName>
        <fullName evidence="1">Uncharacterized protein</fullName>
    </submittedName>
</protein>
<sequence>MKKDYIMKAAKVNHTKGLEAAMGMSFYKLNKLRAEWTVLKKARQTDTPRFAEVKALVDAAHAAMQQYREEHNIDAFGKPRIPGVKYA</sequence>
<proteinExistence type="predicted"/>
<dbReference type="Proteomes" id="UP000225821">
    <property type="component" value="Segment"/>
</dbReference>
<dbReference type="EMBL" id="KU873925">
    <property type="protein sequence ID" value="AND74966.1"/>
    <property type="molecule type" value="Genomic_DNA"/>
</dbReference>
<gene>
    <name evidence="1" type="ORF">pf16_43</name>
</gene>
<reference evidence="1 2" key="1">
    <citation type="submission" date="2016-03" db="EMBL/GenBank/DDBJ databases">
        <title>Characterisation of pf16 and phiPMW: Two novel phages infecting Pseudomonas putida PpG1.</title>
        <authorList>
            <person name="Magill D.J."/>
            <person name="Krylov V.N."/>
            <person name="Shaburova O.V."/>
            <person name="Allen C.C.R."/>
            <person name="McGrath J.W."/>
            <person name="Quinn J.P."/>
            <person name="Kulakov L.A."/>
        </authorList>
    </citation>
    <scope>NUCLEOTIDE SEQUENCE [LARGE SCALE GENOMIC DNA]</scope>
</reference>
<organism evidence="1 2">
    <name type="scientific">Pseudomonas phage pf16</name>
    <dbReference type="NCBI Taxonomy" id="1815630"/>
    <lineage>
        <taxon>Viruses</taxon>
        <taxon>Duplodnaviria</taxon>
        <taxon>Heunggongvirae</taxon>
        <taxon>Uroviricota</taxon>
        <taxon>Caudoviricetes</taxon>
        <taxon>Chakrabartyvirus</taxon>
        <taxon>Chakrabartyvirus pf16</taxon>
    </lineage>
</organism>
<evidence type="ECO:0000313" key="1">
    <source>
        <dbReference type="EMBL" id="AND74966.1"/>
    </source>
</evidence>
<accession>A0A1S5R3R7</accession>
<name>A0A1S5R3R7_9CAUD</name>
<evidence type="ECO:0000313" key="2">
    <source>
        <dbReference type="Proteomes" id="UP000225821"/>
    </source>
</evidence>
<keyword evidence="2" id="KW-1185">Reference proteome</keyword>